<keyword evidence="3" id="KW-0805">Transcription regulation</keyword>
<feature type="domain" description="PTS EIIA type-2" evidence="5">
    <location>
        <begin position="536"/>
        <end position="684"/>
    </location>
</feature>
<evidence type="ECO:0000256" key="2">
    <source>
        <dbReference type="ARBA" id="ARBA00022737"/>
    </source>
</evidence>
<dbReference type="InterPro" id="IPR013011">
    <property type="entry name" value="PTS_EIIB_2"/>
</dbReference>
<dbReference type="InterPro" id="IPR050661">
    <property type="entry name" value="BglG_antiterminators"/>
</dbReference>
<dbReference type="Proteomes" id="UP000254879">
    <property type="component" value="Unassembled WGS sequence"/>
</dbReference>
<dbReference type="InterPro" id="IPR036388">
    <property type="entry name" value="WH-like_DNA-bd_sf"/>
</dbReference>
<dbReference type="InterPro" id="IPR002178">
    <property type="entry name" value="PTS_EIIA_type-2_dom"/>
</dbReference>
<dbReference type="AlphaFoldDB" id="A0A378MEJ7"/>
<dbReference type="PANTHER" id="PTHR30185:SF18">
    <property type="entry name" value="TRANSCRIPTIONAL REGULATOR MTLR"/>
    <property type="match status" value="1"/>
</dbReference>
<proteinExistence type="predicted"/>
<dbReference type="InterPro" id="IPR011608">
    <property type="entry name" value="PRD"/>
</dbReference>
<dbReference type="Pfam" id="PF08279">
    <property type="entry name" value="HTH_11"/>
    <property type="match status" value="2"/>
</dbReference>
<gene>
    <name evidence="8" type="primary">licR_2</name>
    <name evidence="8" type="ORF">NCTC10815_02134</name>
</gene>
<dbReference type="CDD" id="cd05568">
    <property type="entry name" value="PTS_IIB_bgl_like"/>
    <property type="match status" value="1"/>
</dbReference>
<dbReference type="Gene3D" id="3.40.930.10">
    <property type="entry name" value="Mannitol-specific EII, Chain A"/>
    <property type="match status" value="1"/>
</dbReference>
<keyword evidence="1" id="KW-0808">Transferase</keyword>
<dbReference type="PROSITE" id="PS51094">
    <property type="entry name" value="PTS_EIIA_TYPE_2"/>
    <property type="match status" value="1"/>
</dbReference>
<dbReference type="Gene3D" id="3.40.50.2300">
    <property type="match status" value="1"/>
</dbReference>
<feature type="domain" description="PTS EIIB type-2" evidence="6">
    <location>
        <begin position="413"/>
        <end position="503"/>
    </location>
</feature>
<dbReference type="SUPFAM" id="SSF55804">
    <property type="entry name" value="Phoshotransferase/anion transport protein"/>
    <property type="match status" value="1"/>
</dbReference>
<evidence type="ECO:0000256" key="1">
    <source>
        <dbReference type="ARBA" id="ARBA00022679"/>
    </source>
</evidence>
<dbReference type="PROSITE" id="PS51372">
    <property type="entry name" value="PRD_2"/>
    <property type="match status" value="2"/>
</dbReference>
<evidence type="ECO:0000313" key="8">
    <source>
        <dbReference type="EMBL" id="STY44780.1"/>
    </source>
</evidence>
<dbReference type="GO" id="GO:0003700">
    <property type="term" value="F:DNA-binding transcription factor activity"/>
    <property type="evidence" value="ECO:0007669"/>
    <property type="project" value="InterPro"/>
</dbReference>
<dbReference type="Gene3D" id="1.10.10.10">
    <property type="entry name" value="Winged helix-like DNA-binding domain superfamily/Winged helix DNA-binding domain"/>
    <property type="match status" value="2"/>
</dbReference>
<evidence type="ECO:0000313" key="9">
    <source>
        <dbReference type="Proteomes" id="UP000254879"/>
    </source>
</evidence>
<dbReference type="SUPFAM" id="SSF52794">
    <property type="entry name" value="PTS system IIB component-like"/>
    <property type="match status" value="1"/>
</dbReference>
<dbReference type="InterPro" id="IPR016152">
    <property type="entry name" value="PTrfase/Anion_transptr"/>
</dbReference>
<evidence type="ECO:0000259" key="6">
    <source>
        <dbReference type="PROSITE" id="PS51099"/>
    </source>
</evidence>
<dbReference type="SMART" id="SM00420">
    <property type="entry name" value="HTH_DEOR"/>
    <property type="match status" value="2"/>
</dbReference>
<feature type="domain" description="PRD" evidence="7">
    <location>
        <begin position="197"/>
        <end position="300"/>
    </location>
</feature>
<keyword evidence="4" id="KW-0804">Transcription</keyword>
<protein>
    <submittedName>
        <fullName evidence="8">Probable licABCH operon regulator</fullName>
    </submittedName>
</protein>
<dbReference type="SUPFAM" id="SSF63520">
    <property type="entry name" value="PTS-regulatory domain, PRD"/>
    <property type="match status" value="2"/>
</dbReference>
<reference evidence="8 9" key="1">
    <citation type="submission" date="2018-06" db="EMBL/GenBank/DDBJ databases">
        <authorList>
            <consortium name="Pathogen Informatics"/>
            <person name="Doyle S."/>
        </authorList>
    </citation>
    <scope>NUCLEOTIDE SEQUENCE [LARGE SCALE GENOMIC DNA]</scope>
    <source>
        <strain evidence="9">NCTC 10815</strain>
    </source>
</reference>
<dbReference type="PROSITE" id="PS51099">
    <property type="entry name" value="PTS_EIIB_TYPE_2"/>
    <property type="match status" value="1"/>
</dbReference>
<evidence type="ECO:0000256" key="3">
    <source>
        <dbReference type="ARBA" id="ARBA00023015"/>
    </source>
</evidence>
<dbReference type="Pfam" id="PF00359">
    <property type="entry name" value="PTS_EIIA_2"/>
    <property type="match status" value="1"/>
</dbReference>
<dbReference type="RefSeq" id="WP_115346073.1">
    <property type="nucleotide sequence ID" value="NZ_UGPG01000001.1"/>
</dbReference>
<dbReference type="InterPro" id="IPR036095">
    <property type="entry name" value="PTS_EIIB-like_sf"/>
</dbReference>
<sequence length="691" mass="78955">MYMSARARLIMEYILTSKEAITTSALADYMSVSERTIRRDLKEIETTLQGFHLELQRENTILTIEGNEADKQAFKWQLLDLSYNEYTPLERQQYILKTILKSDEAVKLIALANDLGVTVATVSNDLTKMEEELDESVRIERKRGSGVRLIGTETAKRTLLTNLLGEQFSEANLFRLMQEQPEEEGAKQAASERLLHLIDRKLIQKVEKVLRNWRQQLEYQITDDAYISLVIHIVISIDRMLAGHFIYELRNENAKRYPEFQTAKEIIAECLEMEADVVPDGEAGLVTMHIRGAKALHYDSGDFTGNEHIQAVTVAKQLITSVEAKIDRRLDQQTLLKGLTAHLRPTLRRLHENMRIHNPLVKSIKQDYPELFDIVKAAFTEIYQSGNVPDEEIGYLVLHFGAAILQGNEEKVYSGIVVCASGIGTSRMLVTRLRQAIPALKKLQTVSLFELPLQMKKENYEVIISTIDLGNVDFPYFFVSPMLTEREVSEIEVFLNEKQANYHRHADEEEINRQTTILETVHRLENKQYYISTIIDLLNNFQVSRIEGNSSDLEDTLRALCMRIMEKDREMNVEMLIKSLLSREKWSGFGITGTNLALFHARNSEVKTPIFQIFPLENKMTVPAMGGDNMDASTFVVLLAPEKFAQQGLEVMSYISAMLIESEQTTRILESADSSLITSFIIQKLNQFLNA</sequence>
<dbReference type="EMBL" id="UGPG01000001">
    <property type="protein sequence ID" value="STY44780.1"/>
    <property type="molecule type" value="Genomic_DNA"/>
</dbReference>
<dbReference type="InterPro" id="IPR001034">
    <property type="entry name" value="DeoR_HTH"/>
</dbReference>
<dbReference type="PANTHER" id="PTHR30185">
    <property type="entry name" value="CRYPTIC BETA-GLUCOSIDE BGL OPERON ANTITERMINATOR"/>
    <property type="match status" value="1"/>
</dbReference>
<evidence type="ECO:0000259" key="5">
    <source>
        <dbReference type="PROSITE" id="PS51094"/>
    </source>
</evidence>
<dbReference type="Pfam" id="PF00874">
    <property type="entry name" value="PRD"/>
    <property type="match status" value="2"/>
</dbReference>
<dbReference type="SUPFAM" id="SSF46785">
    <property type="entry name" value="Winged helix' DNA-binding domain"/>
    <property type="match status" value="2"/>
</dbReference>
<organism evidence="8 9">
    <name type="scientific">Listeria grayi</name>
    <name type="common">Listeria murrayi</name>
    <dbReference type="NCBI Taxonomy" id="1641"/>
    <lineage>
        <taxon>Bacteria</taxon>
        <taxon>Bacillati</taxon>
        <taxon>Bacillota</taxon>
        <taxon>Bacilli</taxon>
        <taxon>Bacillales</taxon>
        <taxon>Listeriaceae</taxon>
        <taxon>Listeria</taxon>
    </lineage>
</organism>
<dbReference type="Gene3D" id="1.10.1790.10">
    <property type="entry name" value="PRD domain"/>
    <property type="match status" value="2"/>
</dbReference>
<evidence type="ECO:0000256" key="4">
    <source>
        <dbReference type="ARBA" id="ARBA00023163"/>
    </source>
</evidence>
<dbReference type="InterPro" id="IPR036634">
    <property type="entry name" value="PRD_sf"/>
</dbReference>
<keyword evidence="2" id="KW-0677">Repeat</keyword>
<accession>A0A378MEJ7</accession>
<dbReference type="GO" id="GO:0009401">
    <property type="term" value="P:phosphoenolpyruvate-dependent sugar phosphotransferase system"/>
    <property type="evidence" value="ECO:0007669"/>
    <property type="project" value="InterPro"/>
</dbReference>
<dbReference type="InterPro" id="IPR013196">
    <property type="entry name" value="HTH_11"/>
</dbReference>
<dbReference type="InterPro" id="IPR036390">
    <property type="entry name" value="WH_DNA-bd_sf"/>
</dbReference>
<dbReference type="GO" id="GO:0008982">
    <property type="term" value="F:protein-N(PI)-phosphohistidine-sugar phosphotransferase activity"/>
    <property type="evidence" value="ECO:0007669"/>
    <property type="project" value="InterPro"/>
</dbReference>
<evidence type="ECO:0000259" key="7">
    <source>
        <dbReference type="PROSITE" id="PS51372"/>
    </source>
</evidence>
<feature type="domain" description="PRD" evidence="7">
    <location>
        <begin position="306"/>
        <end position="410"/>
    </location>
</feature>
<name>A0A378MEJ7_LISGR</name>